<name>A0ABQ0MZM3_9GAMM</name>
<evidence type="ECO:0000256" key="1">
    <source>
        <dbReference type="SAM" id="SignalP"/>
    </source>
</evidence>
<dbReference type="EMBL" id="BDQM01000048">
    <property type="protein sequence ID" value="GAW97819.1"/>
    <property type="molecule type" value="Genomic_DNA"/>
</dbReference>
<feature type="domain" description="Ice-binding protein C-terminal" evidence="2">
    <location>
        <begin position="247"/>
        <end position="267"/>
    </location>
</feature>
<dbReference type="InterPro" id="IPR013424">
    <property type="entry name" value="Ice-binding_C"/>
</dbReference>
<evidence type="ECO:0000313" key="3">
    <source>
        <dbReference type="EMBL" id="GAW97819.1"/>
    </source>
</evidence>
<feature type="signal peptide" evidence="1">
    <location>
        <begin position="1"/>
        <end position="22"/>
    </location>
</feature>
<keyword evidence="4" id="KW-1185">Reference proteome</keyword>
<accession>A0ABQ0MZM3</accession>
<reference evidence="3 4" key="1">
    <citation type="submission" date="2017-06" db="EMBL/GenBank/DDBJ databases">
        <title>Whole Genome Sequences of Colwellia marinimaniae MTCD1.</title>
        <authorList>
            <person name="Kusumoto H."/>
            <person name="Inoue M."/>
            <person name="Tanikawa K."/>
            <person name="Maeji H."/>
            <person name="Cameron J.H."/>
            <person name="Bartlett D.H."/>
        </authorList>
    </citation>
    <scope>NUCLEOTIDE SEQUENCE [LARGE SCALE GENOMIC DNA]</scope>
    <source>
        <strain evidence="3 4">MTCD1</strain>
    </source>
</reference>
<evidence type="ECO:0000313" key="4">
    <source>
        <dbReference type="Proteomes" id="UP000197068"/>
    </source>
</evidence>
<protein>
    <recommendedName>
        <fullName evidence="2">Ice-binding protein C-terminal domain-containing protein</fullName>
    </recommendedName>
</protein>
<proteinExistence type="predicted"/>
<gene>
    <name evidence="3" type="ORF">MTCD1_03463</name>
</gene>
<feature type="chain" id="PRO_5046297519" description="Ice-binding protein C-terminal domain-containing protein" evidence="1">
    <location>
        <begin position="23"/>
        <end position="273"/>
    </location>
</feature>
<sequence>MRMIKRALAIAVMVLTSFSASAGLINVGGVVWDPDHVDDFYGGAGVIYQELDLITKEISGFGRVTTLNGRDSEIMGLSPTDLCPGCELTFHFGGYTISDVDDVGNIIDAENEYEGGWMKFWVDFTPDASDATASLLTFANTGDDGGTNALWLSLVGHIMEDTETTFKGILGSVALTGQGALDVVGGGLGGLAAGNIDTTLMPNSPLALPNGTMTDITFTSGFTKFPTTQPIPGQLVAYGTANFSGSSIPEPGTLAVFALGLIALAIRVGNKRV</sequence>
<dbReference type="Pfam" id="PF07589">
    <property type="entry name" value="PEP-CTERM"/>
    <property type="match status" value="1"/>
</dbReference>
<evidence type="ECO:0000259" key="2">
    <source>
        <dbReference type="Pfam" id="PF07589"/>
    </source>
</evidence>
<comment type="caution">
    <text evidence="3">The sequence shown here is derived from an EMBL/GenBank/DDBJ whole genome shotgun (WGS) entry which is preliminary data.</text>
</comment>
<dbReference type="Proteomes" id="UP000197068">
    <property type="component" value="Unassembled WGS sequence"/>
</dbReference>
<organism evidence="3 4">
    <name type="scientific">Colwellia marinimaniae</name>
    <dbReference type="NCBI Taxonomy" id="1513592"/>
    <lineage>
        <taxon>Bacteria</taxon>
        <taxon>Pseudomonadati</taxon>
        <taxon>Pseudomonadota</taxon>
        <taxon>Gammaproteobacteria</taxon>
        <taxon>Alteromonadales</taxon>
        <taxon>Colwelliaceae</taxon>
        <taxon>Colwellia</taxon>
    </lineage>
</organism>
<keyword evidence="1" id="KW-0732">Signal</keyword>